<dbReference type="InterPro" id="IPR006181">
    <property type="entry name" value="D-amino_acid_oxidase_CS"/>
</dbReference>
<keyword evidence="3" id="KW-0285">Flavoprotein</keyword>
<dbReference type="GO" id="GO:0071949">
    <property type="term" value="F:FAD binding"/>
    <property type="evidence" value="ECO:0007669"/>
    <property type="project" value="InterPro"/>
</dbReference>
<dbReference type="Pfam" id="PF01266">
    <property type="entry name" value="DAO"/>
    <property type="match status" value="1"/>
</dbReference>
<organism evidence="8 9">
    <name type="scientific">Penicillium nordicum</name>
    <dbReference type="NCBI Taxonomy" id="229535"/>
    <lineage>
        <taxon>Eukaryota</taxon>
        <taxon>Fungi</taxon>
        <taxon>Dikarya</taxon>
        <taxon>Ascomycota</taxon>
        <taxon>Pezizomycotina</taxon>
        <taxon>Eurotiomycetes</taxon>
        <taxon>Eurotiomycetidae</taxon>
        <taxon>Eurotiales</taxon>
        <taxon>Aspergillaceae</taxon>
        <taxon>Penicillium</taxon>
    </lineage>
</organism>
<feature type="binding site" evidence="6">
    <location>
        <position position="216"/>
    </location>
    <ligand>
        <name>FAD</name>
        <dbReference type="ChEBI" id="CHEBI:57692"/>
    </ligand>
</feature>
<comment type="cofactor">
    <cofactor evidence="1 6">
        <name>FAD</name>
        <dbReference type="ChEBI" id="CHEBI:57692"/>
    </cofactor>
</comment>
<evidence type="ECO:0000313" key="8">
    <source>
        <dbReference type="EMBL" id="KOS46262.1"/>
    </source>
</evidence>
<dbReference type="InterPro" id="IPR023209">
    <property type="entry name" value="DAO"/>
</dbReference>
<comment type="similarity">
    <text evidence="2">Belongs to the DAMOX/DASOX family.</text>
</comment>
<dbReference type="STRING" id="229535.A0A0M9WIK8"/>
<reference evidence="8 9" key="1">
    <citation type="submission" date="2015-08" db="EMBL/GenBank/DDBJ databases">
        <title>Genome sequencing of Penicillium nordicum.</title>
        <authorList>
            <person name="Nguyen H.D."/>
            <person name="Seifert K.A."/>
        </authorList>
    </citation>
    <scope>NUCLEOTIDE SEQUENCE [LARGE SCALE GENOMIC DNA]</scope>
    <source>
        <strain evidence="8 9">DAOMC 185683</strain>
    </source>
</reference>
<evidence type="ECO:0000256" key="6">
    <source>
        <dbReference type="PIRSR" id="PIRSR000189-1"/>
    </source>
</evidence>
<dbReference type="SUPFAM" id="SSF54373">
    <property type="entry name" value="FAD-linked reductases, C-terminal domain"/>
    <property type="match status" value="1"/>
</dbReference>
<dbReference type="Gene3D" id="3.30.9.10">
    <property type="entry name" value="D-Amino Acid Oxidase, subunit A, domain 2"/>
    <property type="match status" value="1"/>
</dbReference>
<accession>A0A0M9WIK8</accession>
<dbReference type="OrthoDB" id="2015447at2759"/>
<keyword evidence="5" id="KW-0560">Oxidoreductase</keyword>
<dbReference type="GO" id="GO:0005737">
    <property type="term" value="C:cytoplasm"/>
    <property type="evidence" value="ECO:0007669"/>
    <property type="project" value="TreeGrafter"/>
</dbReference>
<evidence type="ECO:0000256" key="5">
    <source>
        <dbReference type="ARBA" id="ARBA00023002"/>
    </source>
</evidence>
<evidence type="ECO:0000256" key="2">
    <source>
        <dbReference type="ARBA" id="ARBA00006730"/>
    </source>
</evidence>
<evidence type="ECO:0000313" key="9">
    <source>
        <dbReference type="Proteomes" id="UP000037696"/>
    </source>
</evidence>
<dbReference type="AlphaFoldDB" id="A0A0M9WIK8"/>
<feature type="binding site" evidence="6">
    <location>
        <position position="340"/>
    </location>
    <ligand>
        <name>D-dopa</name>
        <dbReference type="ChEBI" id="CHEBI:149689"/>
    </ligand>
</feature>
<proteinExistence type="inferred from homology"/>
<protein>
    <recommendedName>
        <fullName evidence="7">FAD dependent oxidoreductase domain-containing protein</fullName>
    </recommendedName>
</protein>
<dbReference type="EMBL" id="LHQQ01000031">
    <property type="protein sequence ID" value="KOS46262.1"/>
    <property type="molecule type" value="Genomic_DNA"/>
</dbReference>
<gene>
    <name evidence="8" type="ORF">ACN38_g2797</name>
</gene>
<evidence type="ECO:0000256" key="3">
    <source>
        <dbReference type="ARBA" id="ARBA00022630"/>
    </source>
</evidence>
<dbReference type="SUPFAM" id="SSF51971">
    <property type="entry name" value="Nucleotide-binding domain"/>
    <property type="match status" value="1"/>
</dbReference>
<dbReference type="GO" id="GO:0003884">
    <property type="term" value="F:D-amino-acid oxidase activity"/>
    <property type="evidence" value="ECO:0007669"/>
    <property type="project" value="InterPro"/>
</dbReference>
<dbReference type="InterPro" id="IPR006076">
    <property type="entry name" value="FAD-dep_OxRdtase"/>
</dbReference>
<dbReference type="Gene3D" id="3.40.50.720">
    <property type="entry name" value="NAD(P)-binding Rossmann-like Domain"/>
    <property type="match status" value="1"/>
</dbReference>
<evidence type="ECO:0000256" key="4">
    <source>
        <dbReference type="ARBA" id="ARBA00022827"/>
    </source>
</evidence>
<dbReference type="PROSITE" id="PS00677">
    <property type="entry name" value="DAO"/>
    <property type="match status" value="1"/>
</dbReference>
<keyword evidence="4 6" id="KW-0274">FAD</keyword>
<dbReference type="Proteomes" id="UP000037696">
    <property type="component" value="Unassembled WGS sequence"/>
</dbReference>
<evidence type="ECO:0000259" key="7">
    <source>
        <dbReference type="Pfam" id="PF01266"/>
    </source>
</evidence>
<dbReference type="PANTHER" id="PTHR11530">
    <property type="entry name" value="D-AMINO ACID OXIDASE"/>
    <property type="match status" value="1"/>
</dbReference>
<keyword evidence="9" id="KW-1185">Reference proteome</keyword>
<evidence type="ECO:0000256" key="1">
    <source>
        <dbReference type="ARBA" id="ARBA00001974"/>
    </source>
</evidence>
<feature type="domain" description="FAD dependent oxidoreductase" evidence="7">
    <location>
        <begin position="63"/>
        <end position="374"/>
    </location>
</feature>
<name>A0A0M9WIK8_9EURO</name>
<dbReference type="PIRSF" id="PIRSF000189">
    <property type="entry name" value="D-aa_oxidase"/>
    <property type="match status" value="1"/>
</dbReference>
<comment type="caution">
    <text evidence="8">The sequence shown here is derived from an EMBL/GenBank/DDBJ whole genome shotgun (WGS) entry which is preliminary data.</text>
</comment>
<dbReference type="PANTHER" id="PTHR11530:SF11">
    <property type="entry name" value="D-ASPARTATE OXIDASE"/>
    <property type="match status" value="1"/>
</dbReference>
<sequence length="388" mass="42392">MKHIELYIFVAVRNISAPSSGVQLSDSRELRGRYEEFVFLFVVIDPISGIQEMSSCTSKNTRVGIIGSGVIGLTSALLLVDAGYDVVIVARNLPGDETTEWASPWAGALLAPHPDTGFNELQEYSIKKYSELADHGPRSGIKKLNITEFYDDRADDSTIWYKSILPDFTPIQSTDMPPGATIGFTYSGLTVDPSMFLPWIAQKLVDRGVKFVRGNVESFQEMQNLSQASIVVNASGLGARELASDGSSISIRGQTMLVRKQDDDGVDRAVILQGSQYTYVIPRASGGVILGGVSQPGNFAVDPDMALRTDILERVNSMTKGEFGWVDTDRDVSRDIVGFRPARKGGVRVEREGNIIHAYGAGSLGYVYSWGMANQVLGLVKNHYRAHI</sequence>
<dbReference type="GO" id="GO:0019478">
    <property type="term" value="P:D-amino acid catabolic process"/>
    <property type="evidence" value="ECO:0007669"/>
    <property type="project" value="TreeGrafter"/>
</dbReference>